<accession>A0A226DN66</accession>
<proteinExistence type="predicted"/>
<evidence type="ECO:0000256" key="1">
    <source>
        <dbReference type="SAM" id="MobiDB-lite"/>
    </source>
</evidence>
<reference evidence="2 3" key="1">
    <citation type="submission" date="2015-12" db="EMBL/GenBank/DDBJ databases">
        <title>The genome of Folsomia candida.</title>
        <authorList>
            <person name="Faddeeva A."/>
            <person name="Derks M.F."/>
            <person name="Anvar Y."/>
            <person name="Smit S."/>
            <person name="Van Straalen N."/>
            <person name="Roelofs D."/>
        </authorList>
    </citation>
    <scope>NUCLEOTIDE SEQUENCE [LARGE SCALE GENOMIC DNA]</scope>
    <source>
        <strain evidence="2 3">VU population</strain>
        <tissue evidence="2">Whole body</tissue>
    </source>
</reference>
<dbReference type="PANTHER" id="PTHR14421">
    <property type="entry name" value="SPERMATOGENESIS-ASSOCIATED PROTEIN 1"/>
    <property type="match status" value="1"/>
</dbReference>
<organism evidence="2 3">
    <name type="scientific">Folsomia candida</name>
    <name type="common">Springtail</name>
    <dbReference type="NCBI Taxonomy" id="158441"/>
    <lineage>
        <taxon>Eukaryota</taxon>
        <taxon>Metazoa</taxon>
        <taxon>Ecdysozoa</taxon>
        <taxon>Arthropoda</taxon>
        <taxon>Hexapoda</taxon>
        <taxon>Collembola</taxon>
        <taxon>Entomobryomorpha</taxon>
        <taxon>Isotomoidea</taxon>
        <taxon>Isotomidae</taxon>
        <taxon>Proisotominae</taxon>
        <taxon>Folsomia</taxon>
    </lineage>
</organism>
<keyword evidence="3" id="KW-1185">Reference proteome</keyword>
<feature type="region of interest" description="Disordered" evidence="1">
    <location>
        <begin position="1"/>
        <end position="25"/>
    </location>
</feature>
<dbReference type="AlphaFoldDB" id="A0A226DN66"/>
<sequence>MGGGGKNEMETGRKSVTGTYDPSGRKSRIPAAYPVTMLVDLQVYVVPREKWVLSRRLYRHNIVDDGLSLGFVRVLPQLSVHNLRRELQLQLGPDVIPRDFIFIRAVGNIFIQLKPKQEVELKVKNFIPPFSTEPEIYLLEVLPNEDPRMISPLPLLLREDTPPHICHDLCHHSLARKMVLSELCIQVSPRHSVTCPLAHSTSTPISLSVRFVRPTSSFLSRPNKVVTTDNKYIIMEWKDTGQLLFAITTCDEEL</sequence>
<gene>
    <name evidence="2" type="ORF">Fcan01_19565</name>
</gene>
<dbReference type="Proteomes" id="UP000198287">
    <property type="component" value="Unassembled WGS sequence"/>
</dbReference>
<protein>
    <submittedName>
        <fullName evidence="2">Spermatogenesis-associated protein 1</fullName>
    </submittedName>
</protein>
<dbReference type="EMBL" id="LNIX01000017">
    <property type="protein sequence ID" value="OXA45666.1"/>
    <property type="molecule type" value="Genomic_DNA"/>
</dbReference>
<dbReference type="InterPro" id="IPR039062">
    <property type="entry name" value="SPAT1"/>
</dbReference>
<evidence type="ECO:0000313" key="2">
    <source>
        <dbReference type="EMBL" id="OXA45666.1"/>
    </source>
</evidence>
<name>A0A226DN66_FOLCA</name>
<evidence type="ECO:0000313" key="3">
    <source>
        <dbReference type="Proteomes" id="UP000198287"/>
    </source>
</evidence>
<comment type="caution">
    <text evidence="2">The sequence shown here is derived from an EMBL/GenBank/DDBJ whole genome shotgun (WGS) entry which is preliminary data.</text>
</comment>
<dbReference type="PANTHER" id="PTHR14421:SF3">
    <property type="entry name" value="SPERMATOGENESIS-ASSOCIATED PROTEIN 1"/>
    <property type="match status" value="1"/>
</dbReference>